<dbReference type="RefSeq" id="WP_068380272.1">
    <property type="nucleotide sequence ID" value="NZ_LSNE01000011.1"/>
</dbReference>
<dbReference type="AlphaFoldDB" id="A0A148KLS0"/>
<dbReference type="GO" id="GO:0033354">
    <property type="term" value="P:chlorophyll cycle"/>
    <property type="evidence" value="ECO:0007669"/>
    <property type="project" value="TreeGrafter"/>
</dbReference>
<dbReference type="InterPro" id="IPR007516">
    <property type="entry name" value="Co_F420_Hydgase/DH_bsu_N"/>
</dbReference>
<accession>A0A148KLS0</accession>
<dbReference type="EMBL" id="LSNE01000011">
    <property type="protein sequence ID" value="KXI27221.1"/>
    <property type="molecule type" value="Genomic_DNA"/>
</dbReference>
<evidence type="ECO:0000313" key="3">
    <source>
        <dbReference type="EMBL" id="KXI27221.1"/>
    </source>
</evidence>
<sequence length="404" mass="44818">MKKAIGKVLANDLCTGCGICSYFSDEIKIVVSPAGYNRPDITNAPEDPVLEKKFSKVCPGLNLDINSVRKDNYDGIWGQIESINVGYSTNNALRQSGSSGGVISALSNYLVQNNIVDFVINISQGLNLDNVSSLKGKVYDFRESAGSRYSPASPCDLIRKLDLSKKYAFVGKPCDVAAVYQLKQQEPLVANAITHLLSFMCAGTPSFKGTEEIYSKLGVNKENVKSIRYRGNGWPGYTTIVSDQDEEFSMSYNNAWGGILNRHLQTRCKLCVDGIGEFADIVCADAWDCDDNGYPLFEENDGRSLVISRNKIGNDLINNAKLSSNIVLDDFDINTLDKIQPFQFYRRVSIFSRLLAFRFLGLTPPKYKGFDLFKSALKGGLYLNTKSFLGLVARRRKIIKQKSL</sequence>
<dbReference type="STRING" id="1799789.AX660_21040"/>
<proteinExistence type="predicted"/>
<dbReference type="Pfam" id="PF04432">
    <property type="entry name" value="FrhB_FdhB_C"/>
    <property type="match status" value="1"/>
</dbReference>
<evidence type="ECO:0000259" key="1">
    <source>
        <dbReference type="Pfam" id="PF04422"/>
    </source>
</evidence>
<dbReference type="Proteomes" id="UP000070299">
    <property type="component" value="Unassembled WGS sequence"/>
</dbReference>
<reference evidence="4" key="1">
    <citation type="submission" date="2016-02" db="EMBL/GenBank/DDBJ databases">
        <authorList>
            <person name="Schultz-Johansen M."/>
            <person name="Glaring M.A."/>
            <person name="Bech P.K."/>
            <person name="Stougaard P."/>
        </authorList>
    </citation>
    <scope>NUCLEOTIDE SEQUENCE [LARGE SCALE GENOMIC DNA]</scope>
    <source>
        <strain evidence="4">S66</strain>
    </source>
</reference>
<dbReference type="GO" id="GO:0090415">
    <property type="term" value="F:7-hydroxymethyl chlorophyll a reductase activity"/>
    <property type="evidence" value="ECO:0007669"/>
    <property type="project" value="TreeGrafter"/>
</dbReference>
<keyword evidence="4" id="KW-1185">Reference proteome</keyword>
<organism evidence="3 4">
    <name type="scientific">Paraglaciecola hydrolytica</name>
    <dbReference type="NCBI Taxonomy" id="1799789"/>
    <lineage>
        <taxon>Bacteria</taxon>
        <taxon>Pseudomonadati</taxon>
        <taxon>Pseudomonadota</taxon>
        <taxon>Gammaproteobacteria</taxon>
        <taxon>Alteromonadales</taxon>
        <taxon>Alteromonadaceae</taxon>
        <taxon>Paraglaciecola</taxon>
    </lineage>
</organism>
<name>A0A148KLS0_9ALTE</name>
<evidence type="ECO:0000313" key="4">
    <source>
        <dbReference type="Proteomes" id="UP000070299"/>
    </source>
</evidence>
<comment type="caution">
    <text evidence="3">The sequence shown here is derived from an EMBL/GenBank/DDBJ whole genome shotgun (WGS) entry which is preliminary data.</text>
</comment>
<feature type="domain" description="Coenzyme F420 hydrogenase/dehydrogenase beta subunit C-terminal" evidence="2">
    <location>
        <begin position="165"/>
        <end position="330"/>
    </location>
</feature>
<protein>
    <recommendedName>
        <fullName evidence="5">4Fe-4S ferredoxin-type domain-containing protein</fullName>
    </recommendedName>
</protein>
<evidence type="ECO:0008006" key="5">
    <source>
        <dbReference type="Google" id="ProtNLM"/>
    </source>
</evidence>
<feature type="domain" description="Coenzyme F420 hydrogenase/dehydrogenase beta subunit N-terminal" evidence="1">
    <location>
        <begin position="85"/>
        <end position="154"/>
    </location>
</feature>
<gene>
    <name evidence="3" type="ORF">AX660_21040</name>
</gene>
<dbReference type="PANTHER" id="PTHR31332:SF0">
    <property type="entry name" value="7-HYDROXYMETHYL CHLOROPHYLL A REDUCTASE, CHLOROPLASTIC"/>
    <property type="match status" value="1"/>
</dbReference>
<dbReference type="InterPro" id="IPR007525">
    <property type="entry name" value="FrhB_FdhB_C"/>
</dbReference>
<dbReference type="PANTHER" id="PTHR31332">
    <property type="entry name" value="7-HYDROXYMETHYL CHLOROPHYLL A REDUCTASE, CHLOROPLASTIC"/>
    <property type="match status" value="1"/>
</dbReference>
<evidence type="ECO:0000259" key="2">
    <source>
        <dbReference type="Pfam" id="PF04432"/>
    </source>
</evidence>
<dbReference type="OrthoDB" id="3247493at2"/>
<dbReference type="Pfam" id="PF04422">
    <property type="entry name" value="FrhB_FdhB_N"/>
    <property type="match status" value="1"/>
</dbReference>
<dbReference type="InterPro" id="IPR045220">
    <property type="entry name" value="FRHB/FDHB/HCAR-like"/>
</dbReference>